<name>A0A1M7RD49_9ACTN</name>
<dbReference type="InterPro" id="IPR050155">
    <property type="entry name" value="HAD-like_hydrolase_sf"/>
</dbReference>
<dbReference type="PANTHER" id="PTHR43434">
    <property type="entry name" value="PHOSPHOGLYCOLATE PHOSPHATASE"/>
    <property type="match status" value="1"/>
</dbReference>
<dbReference type="GO" id="GO:0005829">
    <property type="term" value="C:cytosol"/>
    <property type="evidence" value="ECO:0007669"/>
    <property type="project" value="TreeGrafter"/>
</dbReference>
<sequence length="245" mass="25995">MTSDAVDDSGKLTALLSQARYILLDFDGPVCKVFAGLPAASIAADLRDLVVSRGVDLPAELHDTGDPLAILRWAADTDDELAHLVDKALTDAEVRAVATAEPTPGAREFLEACQATGRPVAMVSNNSAEAIRAYIDRLGIARLVIWVEGRDHERLAEMKPSPHLLHRALVALHANPSEAIFVGDSVTDIKAGQAAKILTLGYANKPDKIATLGHAGSAALTESIGYLGQALWPPKQGESLLDRNP</sequence>
<proteinExistence type="predicted"/>
<dbReference type="RefSeq" id="WP_084741845.1">
    <property type="nucleotide sequence ID" value="NZ_FRCS01000010.1"/>
</dbReference>
<accession>A0A1M7RD49</accession>
<dbReference type="Pfam" id="PF00702">
    <property type="entry name" value="Hydrolase"/>
    <property type="match status" value="1"/>
</dbReference>
<organism evidence="1 2">
    <name type="scientific">Cryptosporangium aurantiacum</name>
    <dbReference type="NCBI Taxonomy" id="134849"/>
    <lineage>
        <taxon>Bacteria</taxon>
        <taxon>Bacillati</taxon>
        <taxon>Actinomycetota</taxon>
        <taxon>Actinomycetes</taxon>
        <taxon>Cryptosporangiales</taxon>
        <taxon>Cryptosporangiaceae</taxon>
        <taxon>Cryptosporangium</taxon>
    </lineage>
</organism>
<dbReference type="Gene3D" id="3.40.50.1000">
    <property type="entry name" value="HAD superfamily/HAD-like"/>
    <property type="match status" value="1"/>
</dbReference>
<dbReference type="STRING" id="134849.SAMN05443668_11044"/>
<dbReference type="InterPro" id="IPR006439">
    <property type="entry name" value="HAD-SF_hydro_IA"/>
</dbReference>
<keyword evidence="2" id="KW-1185">Reference proteome</keyword>
<dbReference type="NCBIfam" id="TIGR01549">
    <property type="entry name" value="HAD-SF-IA-v1"/>
    <property type="match status" value="1"/>
</dbReference>
<dbReference type="InterPro" id="IPR036412">
    <property type="entry name" value="HAD-like_sf"/>
</dbReference>
<dbReference type="GO" id="GO:0006281">
    <property type="term" value="P:DNA repair"/>
    <property type="evidence" value="ECO:0007669"/>
    <property type="project" value="TreeGrafter"/>
</dbReference>
<dbReference type="InterPro" id="IPR023214">
    <property type="entry name" value="HAD_sf"/>
</dbReference>
<protein>
    <submittedName>
        <fullName evidence="1">Phosphoglycolate phosphatase</fullName>
    </submittedName>
</protein>
<dbReference type="EMBL" id="FRCS01000010">
    <property type="protein sequence ID" value="SHN44072.1"/>
    <property type="molecule type" value="Genomic_DNA"/>
</dbReference>
<dbReference type="GO" id="GO:0008967">
    <property type="term" value="F:phosphoglycolate phosphatase activity"/>
    <property type="evidence" value="ECO:0007669"/>
    <property type="project" value="TreeGrafter"/>
</dbReference>
<dbReference type="SUPFAM" id="SSF56784">
    <property type="entry name" value="HAD-like"/>
    <property type="match status" value="1"/>
</dbReference>
<gene>
    <name evidence="1" type="ORF">SAMN05443668_11044</name>
</gene>
<dbReference type="AlphaFoldDB" id="A0A1M7RD49"/>
<dbReference type="PANTHER" id="PTHR43434:SF1">
    <property type="entry name" value="PHOSPHOGLYCOLATE PHOSPHATASE"/>
    <property type="match status" value="1"/>
</dbReference>
<evidence type="ECO:0000313" key="2">
    <source>
        <dbReference type="Proteomes" id="UP000184440"/>
    </source>
</evidence>
<dbReference type="Proteomes" id="UP000184440">
    <property type="component" value="Unassembled WGS sequence"/>
</dbReference>
<dbReference type="OrthoDB" id="4547358at2"/>
<reference evidence="1 2" key="1">
    <citation type="submission" date="2016-11" db="EMBL/GenBank/DDBJ databases">
        <authorList>
            <person name="Jaros S."/>
            <person name="Januszkiewicz K."/>
            <person name="Wedrychowicz H."/>
        </authorList>
    </citation>
    <scope>NUCLEOTIDE SEQUENCE [LARGE SCALE GENOMIC DNA]</scope>
    <source>
        <strain evidence="1 2">DSM 46144</strain>
    </source>
</reference>
<evidence type="ECO:0000313" key="1">
    <source>
        <dbReference type="EMBL" id="SHN44072.1"/>
    </source>
</evidence>